<evidence type="ECO:0000313" key="6">
    <source>
        <dbReference type="Proteomes" id="UP001295444"/>
    </source>
</evidence>
<comment type="similarity">
    <text evidence="1">Belongs to the IL-6 superfamily.</text>
</comment>
<evidence type="ECO:0000313" key="5">
    <source>
        <dbReference type="EMBL" id="CAH2282598.1"/>
    </source>
</evidence>
<dbReference type="InterPro" id="IPR003574">
    <property type="entry name" value="IL-6-like"/>
</dbReference>
<dbReference type="PANTHER" id="PTHR48494:SF1">
    <property type="entry name" value="INTERLEUKIN-6"/>
    <property type="match status" value="1"/>
</dbReference>
<dbReference type="SUPFAM" id="SSF47266">
    <property type="entry name" value="4-helical cytokines"/>
    <property type="match status" value="1"/>
</dbReference>
<dbReference type="SMART" id="SM00126">
    <property type="entry name" value="IL6"/>
    <property type="match status" value="1"/>
</dbReference>
<name>A0AAD1RVW0_PELCU</name>
<proteinExistence type="inferred from homology"/>
<dbReference type="InterPro" id="IPR009079">
    <property type="entry name" value="4_helix_cytokine-like_core"/>
</dbReference>
<reference evidence="5" key="1">
    <citation type="submission" date="2022-03" db="EMBL/GenBank/DDBJ databases">
        <authorList>
            <person name="Alioto T."/>
            <person name="Alioto T."/>
            <person name="Gomez Garrido J."/>
        </authorList>
    </citation>
    <scope>NUCLEOTIDE SEQUENCE</scope>
</reference>
<keyword evidence="6" id="KW-1185">Reference proteome</keyword>
<evidence type="ECO:0000256" key="2">
    <source>
        <dbReference type="ARBA" id="ARBA00019464"/>
    </source>
</evidence>
<protein>
    <recommendedName>
        <fullName evidence="2">Interleukin-6</fullName>
    </recommendedName>
</protein>
<gene>
    <name evidence="5" type="ORF">PECUL_23A048920</name>
</gene>
<evidence type="ECO:0000256" key="3">
    <source>
        <dbReference type="ARBA" id="ARBA00022486"/>
    </source>
</evidence>
<dbReference type="EMBL" id="OW240915">
    <property type="protein sequence ID" value="CAH2282598.1"/>
    <property type="molecule type" value="Genomic_DNA"/>
</dbReference>
<dbReference type="GO" id="GO:0005138">
    <property type="term" value="F:interleukin-6 receptor binding"/>
    <property type="evidence" value="ECO:0007669"/>
    <property type="project" value="InterPro"/>
</dbReference>
<dbReference type="GO" id="GO:0005125">
    <property type="term" value="F:cytokine activity"/>
    <property type="evidence" value="ECO:0007669"/>
    <property type="project" value="InterPro"/>
</dbReference>
<dbReference type="GO" id="GO:0005615">
    <property type="term" value="C:extracellular space"/>
    <property type="evidence" value="ECO:0007669"/>
    <property type="project" value="InterPro"/>
</dbReference>
<comment type="function">
    <text evidence="4">Cytokine with a wide variety of biological functions in immunity, tissue regeneration, and metabolism. Binds to IL6R, then the complex associates to the signaling subunit IL6ST/gp130 to trigger the intracellular IL6-signaling pathway. The interaction with the membrane-bound IL6R and IL6ST stimulates 'classic signaling', whereas the binding of IL6 and soluble IL6R to IL6ST stimulates 'trans-signaling'. Alternatively, 'cluster signaling' occurs when membrane-bound IL6:IL6R complexes on transmitter cells activate IL6ST receptors on neighboring receiver cells.</text>
</comment>
<dbReference type="GO" id="GO:0006953">
    <property type="term" value="P:acute-phase response"/>
    <property type="evidence" value="ECO:0007669"/>
    <property type="project" value="UniProtKB-KW"/>
</dbReference>
<dbReference type="GO" id="GO:0006955">
    <property type="term" value="P:immune response"/>
    <property type="evidence" value="ECO:0007669"/>
    <property type="project" value="InterPro"/>
</dbReference>
<dbReference type="Gene3D" id="1.20.1250.10">
    <property type="match status" value="1"/>
</dbReference>
<dbReference type="Proteomes" id="UP001295444">
    <property type="component" value="Chromosome 04"/>
</dbReference>
<dbReference type="GO" id="GO:0030154">
    <property type="term" value="P:cell differentiation"/>
    <property type="evidence" value="ECO:0007669"/>
    <property type="project" value="InterPro"/>
</dbReference>
<dbReference type="PANTHER" id="PTHR48494">
    <property type="entry name" value="INTERLEUKIN-6"/>
    <property type="match status" value="1"/>
</dbReference>
<keyword evidence="3" id="KW-0011">Acute phase</keyword>
<accession>A0AAD1RVW0</accession>
<dbReference type="AlphaFoldDB" id="A0AAD1RVW0"/>
<dbReference type="InterPro" id="IPR030474">
    <property type="entry name" value="IL-6/GCSF/MGF"/>
</dbReference>
<dbReference type="PRINTS" id="PR00434">
    <property type="entry name" value="INTERLEUKIN6"/>
</dbReference>
<dbReference type="Pfam" id="PF00489">
    <property type="entry name" value="IL6"/>
    <property type="match status" value="1"/>
</dbReference>
<evidence type="ECO:0000256" key="4">
    <source>
        <dbReference type="ARBA" id="ARBA00023441"/>
    </source>
</evidence>
<organism evidence="5 6">
    <name type="scientific">Pelobates cultripes</name>
    <name type="common">Western spadefoot toad</name>
    <dbReference type="NCBI Taxonomy" id="61616"/>
    <lineage>
        <taxon>Eukaryota</taxon>
        <taxon>Metazoa</taxon>
        <taxon>Chordata</taxon>
        <taxon>Craniata</taxon>
        <taxon>Vertebrata</taxon>
        <taxon>Euteleostomi</taxon>
        <taxon>Amphibia</taxon>
        <taxon>Batrachia</taxon>
        <taxon>Anura</taxon>
        <taxon>Pelobatoidea</taxon>
        <taxon>Pelobatidae</taxon>
        <taxon>Pelobates</taxon>
    </lineage>
</organism>
<evidence type="ECO:0000256" key="1">
    <source>
        <dbReference type="ARBA" id="ARBA00007432"/>
    </source>
</evidence>
<sequence length="236" mass="26570">MSPKGCACIRMHALTASLRLREKTGSSCKSVFYLVLICILSWEWVRSAPAPSIIVSSGEDVGTSTSNNRPTMHTSVELAKFIAQQANMLNKELCKTPNLCENSLETLIENPLKLPTMVSEDGCFQKGFNKEKCLGKIHHDLKKFQPYLLYVEKHFTSKQGNVELIRFKTMVLANNLKTVEETTTVSNTQQSILTDGKSENLWTQKVTSHLILQAFTDYMENTSRAVRHSIKKGKRV</sequence>
<dbReference type="PRINTS" id="PR00433">
    <property type="entry name" value="IL6GCSFMGF"/>
</dbReference>